<organism evidence="1 2">
    <name type="scientific">Rotaria socialis</name>
    <dbReference type="NCBI Taxonomy" id="392032"/>
    <lineage>
        <taxon>Eukaryota</taxon>
        <taxon>Metazoa</taxon>
        <taxon>Spiralia</taxon>
        <taxon>Gnathifera</taxon>
        <taxon>Rotifera</taxon>
        <taxon>Eurotatoria</taxon>
        <taxon>Bdelloidea</taxon>
        <taxon>Philodinida</taxon>
        <taxon>Philodinidae</taxon>
        <taxon>Rotaria</taxon>
    </lineage>
</organism>
<comment type="caution">
    <text evidence="1">The sequence shown here is derived from an EMBL/GenBank/DDBJ whole genome shotgun (WGS) entry which is preliminary data.</text>
</comment>
<evidence type="ECO:0000313" key="1">
    <source>
        <dbReference type="EMBL" id="CAF4251128.1"/>
    </source>
</evidence>
<dbReference type="Proteomes" id="UP000663873">
    <property type="component" value="Unassembled WGS sequence"/>
</dbReference>
<name>A0A820EMG4_9BILA</name>
<sequence length="71" mass="7969">KRELGRRLAPVLNPLIRCIVSEESRFQHLYVQISAGAKRRPSSCFTNDILKNVSILLWHVTTTTTSTSSNG</sequence>
<keyword evidence="2" id="KW-1185">Reference proteome</keyword>
<dbReference type="AlphaFoldDB" id="A0A820EMG4"/>
<gene>
    <name evidence="1" type="ORF">UJA718_LOCUS9550</name>
</gene>
<feature type="non-terminal residue" evidence="1">
    <location>
        <position position="1"/>
    </location>
</feature>
<dbReference type="EMBL" id="CAJOBP010001076">
    <property type="protein sequence ID" value="CAF4251128.1"/>
    <property type="molecule type" value="Genomic_DNA"/>
</dbReference>
<accession>A0A820EMG4</accession>
<reference evidence="1" key="1">
    <citation type="submission" date="2021-02" db="EMBL/GenBank/DDBJ databases">
        <authorList>
            <person name="Nowell W R."/>
        </authorList>
    </citation>
    <scope>NUCLEOTIDE SEQUENCE</scope>
</reference>
<proteinExistence type="predicted"/>
<evidence type="ECO:0000313" key="2">
    <source>
        <dbReference type="Proteomes" id="UP000663873"/>
    </source>
</evidence>
<protein>
    <submittedName>
        <fullName evidence="1">Uncharacterized protein</fullName>
    </submittedName>
</protein>